<dbReference type="EMBL" id="MN234234">
    <property type="protein sequence ID" value="QFG14861.1"/>
    <property type="molecule type" value="Genomic_DNA"/>
</dbReference>
<dbReference type="KEGG" id="vg:55813905"/>
<organism evidence="2 3">
    <name type="scientific">Arthrobacter phage Lymara</name>
    <dbReference type="NCBI Taxonomy" id="2599828"/>
    <lineage>
        <taxon>Viruses</taxon>
        <taxon>Duplodnaviria</taxon>
        <taxon>Heunggongvirae</taxon>
        <taxon>Uroviricota</taxon>
        <taxon>Caudoviricetes</taxon>
        <taxon>Klausavirus</taxon>
        <taxon>Klausavirus lymara</taxon>
    </lineage>
</organism>
<evidence type="ECO:0000256" key="1">
    <source>
        <dbReference type="SAM" id="MobiDB-lite"/>
    </source>
</evidence>
<accession>A0A5J6TVN6</accession>
<dbReference type="RefSeq" id="YP_009884545.1">
    <property type="nucleotide sequence ID" value="NC_049471.1"/>
</dbReference>
<gene>
    <name evidence="2" type="primary">60</name>
    <name evidence="2" type="ORF">SEA_LYMARA_60</name>
</gene>
<protein>
    <submittedName>
        <fullName evidence="2">Uncharacterized protein</fullName>
    </submittedName>
</protein>
<evidence type="ECO:0000313" key="3">
    <source>
        <dbReference type="Proteomes" id="UP000325665"/>
    </source>
</evidence>
<sequence length="168" mass="18775">MTIDLTPLDEIRARTKSVENSRLRALKVEPDPVMGINAVLLRSAADVDGYYMNILEIMSGPHYETPVVKLETAHQIVAAARDAHALMLIVDAIKTTMEQEAADLRITADRLTQDALKPPTSTTRADRQQAREDAERYRNFSSWADSVAYKIPKIIDSILSPKEDTPNE</sequence>
<dbReference type="Proteomes" id="UP000325665">
    <property type="component" value="Segment"/>
</dbReference>
<proteinExistence type="predicted"/>
<name>A0A5J6TVN6_9CAUD</name>
<feature type="compositionally biased region" description="Basic and acidic residues" evidence="1">
    <location>
        <begin position="124"/>
        <end position="135"/>
    </location>
</feature>
<evidence type="ECO:0000313" key="2">
    <source>
        <dbReference type="EMBL" id="QFG14861.1"/>
    </source>
</evidence>
<feature type="region of interest" description="Disordered" evidence="1">
    <location>
        <begin position="116"/>
        <end position="135"/>
    </location>
</feature>
<dbReference type="GeneID" id="55813905"/>
<keyword evidence="3" id="KW-1185">Reference proteome</keyword>
<reference evidence="2 3" key="1">
    <citation type="submission" date="2019-07" db="EMBL/GenBank/DDBJ databases">
        <authorList>
            <person name="Roscher J.E."/>
            <person name="Stoner T.H."/>
            <person name="Garlena R.A."/>
            <person name="Russell D.A."/>
            <person name="Pope W.H."/>
            <person name="Jacobs-Sera D."/>
            <person name="Hatfull G.F."/>
        </authorList>
    </citation>
    <scope>NUCLEOTIDE SEQUENCE [LARGE SCALE GENOMIC DNA]</scope>
</reference>